<dbReference type="Proteomes" id="UP000339690">
    <property type="component" value="Chromosome"/>
</dbReference>
<dbReference type="AlphaFoldDB" id="A0A5Q2TH73"/>
<dbReference type="EMBL" id="CP045915">
    <property type="protein sequence ID" value="QGH33481.1"/>
    <property type="molecule type" value="Genomic_DNA"/>
</dbReference>
<feature type="chain" id="PRO_5039379779" evidence="2">
    <location>
        <begin position="27"/>
        <end position="225"/>
    </location>
</feature>
<feature type="signal peptide" evidence="2">
    <location>
        <begin position="1"/>
        <end position="26"/>
    </location>
</feature>
<proteinExistence type="predicted"/>
<protein>
    <submittedName>
        <fullName evidence="3">Uncharacterized protein</fullName>
    </submittedName>
</protein>
<organism evidence="3 4">
    <name type="scientific">Gracilibacillus salitolerans</name>
    <dbReference type="NCBI Taxonomy" id="2663022"/>
    <lineage>
        <taxon>Bacteria</taxon>
        <taxon>Bacillati</taxon>
        <taxon>Bacillota</taxon>
        <taxon>Bacilli</taxon>
        <taxon>Bacillales</taxon>
        <taxon>Bacillaceae</taxon>
        <taxon>Gracilibacillus</taxon>
    </lineage>
</organism>
<feature type="region of interest" description="Disordered" evidence="1">
    <location>
        <begin position="30"/>
        <end position="54"/>
    </location>
</feature>
<keyword evidence="4" id="KW-1185">Reference proteome</keyword>
<dbReference type="KEGG" id="grc:GI584_05355"/>
<sequence length="225" mass="25711">MNKKKITGILAVVLAASAIGFVPVLSQGNGNDEVEAEAKETKEAPKVENVEKEEKSESIKITKVSLKNEELAKFFAEQSDSFLEQSADPRLKETNYDEGFNYYLRAEEYTEDLREFIKKYDLELQEESEVLIDDFENLGKMRAVIGHLQFVRTSHLGRQGQAKEDIERFDKWEETDGDMKKAYEYMEQIIHDLDVALNHDGEGDTYGVTHTLNGNKASEIDNSFR</sequence>
<dbReference type="RefSeq" id="WP_153790505.1">
    <property type="nucleotide sequence ID" value="NZ_CP045915.1"/>
</dbReference>
<keyword evidence="2" id="KW-0732">Signal</keyword>
<feature type="compositionally biased region" description="Basic and acidic residues" evidence="1">
    <location>
        <begin position="36"/>
        <end position="54"/>
    </location>
</feature>
<evidence type="ECO:0000256" key="1">
    <source>
        <dbReference type="SAM" id="MobiDB-lite"/>
    </source>
</evidence>
<evidence type="ECO:0000313" key="4">
    <source>
        <dbReference type="Proteomes" id="UP000339690"/>
    </source>
</evidence>
<gene>
    <name evidence="3" type="ORF">GI584_05355</name>
</gene>
<accession>A0A5Q2TH73</accession>
<evidence type="ECO:0000256" key="2">
    <source>
        <dbReference type="SAM" id="SignalP"/>
    </source>
</evidence>
<evidence type="ECO:0000313" key="3">
    <source>
        <dbReference type="EMBL" id="QGH33481.1"/>
    </source>
</evidence>
<reference evidence="3 4" key="1">
    <citation type="submission" date="2019-11" db="EMBL/GenBank/DDBJ databases">
        <title>Gracilibacillus salitolerans sp. nov., a moderate halophile isolated from a saline soil in northwest China.</title>
        <authorList>
            <person name="Gan L."/>
        </authorList>
    </citation>
    <scope>NUCLEOTIDE SEQUENCE [LARGE SCALE GENOMIC DNA]</scope>
    <source>
        <strain evidence="3 4">SCU50</strain>
    </source>
</reference>
<name>A0A5Q2TH73_9BACI</name>